<dbReference type="AlphaFoldDB" id="A0A1G9ZT19"/>
<accession>A0A1G9ZT19</accession>
<dbReference type="Proteomes" id="UP000214880">
    <property type="component" value="Unassembled WGS sequence"/>
</dbReference>
<evidence type="ECO:0000313" key="2">
    <source>
        <dbReference type="Proteomes" id="UP000214880"/>
    </source>
</evidence>
<dbReference type="OrthoDB" id="2665329at2"/>
<keyword evidence="2" id="KW-1185">Reference proteome</keyword>
<dbReference type="STRING" id="146817.SAMN04488502_11553"/>
<sequence>MGLALQNDLFGNAVKPQQTESAPPEASVKYATYRELGKPVYRNSFGKVYMDPRPDIDDDAELWVTLLALADKLEPKLWEALLGFRCIGARLLPVAHSGAYVLRPHLDASGDSGFRSQEEYKAEAERWLRPHSGQFKQLLAELRKLKSKMWDAWETE</sequence>
<protein>
    <submittedName>
        <fullName evidence="1">Uncharacterized protein</fullName>
    </submittedName>
</protein>
<dbReference type="EMBL" id="FNHB01000015">
    <property type="protein sequence ID" value="SDN24265.1"/>
    <property type="molecule type" value="Genomic_DNA"/>
</dbReference>
<reference evidence="1 2" key="1">
    <citation type="submission" date="2016-10" db="EMBL/GenBank/DDBJ databases">
        <authorList>
            <person name="de Groot N.N."/>
        </authorList>
    </citation>
    <scope>NUCLEOTIDE SEQUENCE [LARGE SCALE GENOMIC DNA]</scope>
    <source>
        <strain evidence="1 2">DSM 1736</strain>
    </source>
</reference>
<dbReference type="RefSeq" id="WP_092074969.1">
    <property type="nucleotide sequence ID" value="NZ_FNHB01000015.1"/>
</dbReference>
<gene>
    <name evidence="1" type="ORF">SAMN04488502_11553</name>
</gene>
<organism evidence="1 2">
    <name type="scientific">Dendrosporobacter quercicolus</name>
    <dbReference type="NCBI Taxonomy" id="146817"/>
    <lineage>
        <taxon>Bacteria</taxon>
        <taxon>Bacillati</taxon>
        <taxon>Bacillota</taxon>
        <taxon>Negativicutes</taxon>
        <taxon>Selenomonadales</taxon>
        <taxon>Sporomusaceae</taxon>
        <taxon>Dendrosporobacter</taxon>
    </lineage>
</organism>
<proteinExistence type="predicted"/>
<evidence type="ECO:0000313" key="1">
    <source>
        <dbReference type="EMBL" id="SDN24265.1"/>
    </source>
</evidence>
<name>A0A1G9ZT19_9FIRM</name>